<dbReference type="EMBL" id="JANCMW010000003">
    <property type="protein sequence ID" value="MDF0750121.1"/>
    <property type="molecule type" value="Genomic_DNA"/>
</dbReference>
<accession>A0ABT5Y8X2</accession>
<evidence type="ECO:0000256" key="1">
    <source>
        <dbReference type="SAM" id="MobiDB-lite"/>
    </source>
</evidence>
<sequence>MCSQQEFRRPRLLPDSPVKPPELEMYMPATPPLAFMATVEFWVKIFRRRHHFRRLFLALLKEEDQILSDIGFERKDIQWALRLPLKVDALKALEACRKARRESEMPVERVIRSGPAQQCPDTRVSEPPVRRARAEPESTPH</sequence>
<proteinExistence type="predicted"/>
<gene>
    <name evidence="2" type="ORF">NLU14_07735</name>
</gene>
<protein>
    <recommendedName>
        <fullName evidence="4">DUF1127 domain-containing protein</fullName>
    </recommendedName>
</protein>
<organism evidence="2 3">
    <name type="scientific">Marinobacter iranensis</name>
    <dbReference type="NCBI Taxonomy" id="2962607"/>
    <lineage>
        <taxon>Bacteria</taxon>
        <taxon>Pseudomonadati</taxon>
        <taxon>Pseudomonadota</taxon>
        <taxon>Gammaproteobacteria</taxon>
        <taxon>Pseudomonadales</taxon>
        <taxon>Marinobacteraceae</taxon>
        <taxon>Marinobacter</taxon>
    </lineage>
</organism>
<reference evidence="2" key="1">
    <citation type="submission" date="2022-07" db="EMBL/GenBank/DDBJ databases">
        <title>Marinobacter iranensis a new bacterium isolate from a hipersaline lake in Iran.</title>
        <authorList>
            <person name="Mohammad A.M.A."/>
            <person name="Cristina S.-P."/>
            <person name="Antonio V."/>
        </authorList>
    </citation>
    <scope>NUCLEOTIDE SEQUENCE</scope>
    <source>
        <strain evidence="2">71-i</strain>
    </source>
</reference>
<dbReference type="Proteomes" id="UP001143391">
    <property type="component" value="Unassembled WGS sequence"/>
</dbReference>
<feature type="region of interest" description="Disordered" evidence="1">
    <location>
        <begin position="104"/>
        <end position="141"/>
    </location>
</feature>
<evidence type="ECO:0000313" key="2">
    <source>
        <dbReference type="EMBL" id="MDF0750121.1"/>
    </source>
</evidence>
<feature type="compositionally biased region" description="Basic and acidic residues" evidence="1">
    <location>
        <begin position="128"/>
        <end position="141"/>
    </location>
</feature>
<keyword evidence="3" id="KW-1185">Reference proteome</keyword>
<name>A0ABT5Y8X2_9GAMM</name>
<dbReference type="RefSeq" id="WP_275705642.1">
    <property type="nucleotide sequence ID" value="NZ_JANCMW010000003.1"/>
</dbReference>
<evidence type="ECO:0008006" key="4">
    <source>
        <dbReference type="Google" id="ProtNLM"/>
    </source>
</evidence>
<evidence type="ECO:0000313" key="3">
    <source>
        <dbReference type="Proteomes" id="UP001143391"/>
    </source>
</evidence>
<comment type="caution">
    <text evidence="2">The sequence shown here is derived from an EMBL/GenBank/DDBJ whole genome shotgun (WGS) entry which is preliminary data.</text>
</comment>